<gene>
    <name evidence="7" type="ORF">FIV46_14740</name>
</gene>
<dbReference type="PRINTS" id="PR00411">
    <property type="entry name" value="PNDRDTASEI"/>
</dbReference>
<dbReference type="InterPro" id="IPR036188">
    <property type="entry name" value="FAD/NAD-bd_sf"/>
</dbReference>
<evidence type="ECO:0000256" key="3">
    <source>
        <dbReference type="ARBA" id="ARBA00022827"/>
    </source>
</evidence>
<dbReference type="PANTHER" id="PTHR43557">
    <property type="entry name" value="APOPTOSIS-INDUCING FACTOR 1"/>
    <property type="match status" value="1"/>
</dbReference>
<dbReference type="SUPFAM" id="SSF55424">
    <property type="entry name" value="FAD/NAD-linked reductases, dimerisation (C-terminal) domain"/>
    <property type="match status" value="1"/>
</dbReference>
<dbReference type="AlphaFoldDB" id="A0A501PAJ0"/>
<keyword evidence="3" id="KW-0274">FAD</keyword>
<dbReference type="Pfam" id="PF07992">
    <property type="entry name" value="Pyr_redox_2"/>
    <property type="match status" value="1"/>
</dbReference>
<proteinExistence type="predicted"/>
<evidence type="ECO:0000256" key="4">
    <source>
        <dbReference type="ARBA" id="ARBA00023002"/>
    </source>
</evidence>
<evidence type="ECO:0000313" key="8">
    <source>
        <dbReference type="Proteomes" id="UP000319148"/>
    </source>
</evidence>
<dbReference type="GO" id="GO:0005737">
    <property type="term" value="C:cytoplasm"/>
    <property type="evidence" value="ECO:0007669"/>
    <property type="project" value="TreeGrafter"/>
</dbReference>
<evidence type="ECO:0000313" key="7">
    <source>
        <dbReference type="EMBL" id="TPD57380.1"/>
    </source>
</evidence>
<dbReference type="Pfam" id="PF14759">
    <property type="entry name" value="Reductase_C"/>
    <property type="match status" value="1"/>
</dbReference>
<evidence type="ECO:0000259" key="5">
    <source>
        <dbReference type="Pfam" id="PF07992"/>
    </source>
</evidence>
<dbReference type="InterPro" id="IPR050446">
    <property type="entry name" value="FAD-oxidoreductase/Apoptosis"/>
</dbReference>
<dbReference type="SUPFAM" id="SSF51905">
    <property type="entry name" value="FAD/NAD(P)-binding domain"/>
    <property type="match status" value="1"/>
</dbReference>
<dbReference type="GO" id="GO:0016651">
    <property type="term" value="F:oxidoreductase activity, acting on NAD(P)H"/>
    <property type="evidence" value="ECO:0007669"/>
    <property type="project" value="TreeGrafter"/>
</dbReference>
<dbReference type="Gene3D" id="3.30.390.30">
    <property type="match status" value="1"/>
</dbReference>
<organism evidence="7 8">
    <name type="scientific">Emcibacter nanhaiensis</name>
    <dbReference type="NCBI Taxonomy" id="1505037"/>
    <lineage>
        <taxon>Bacteria</taxon>
        <taxon>Pseudomonadati</taxon>
        <taxon>Pseudomonadota</taxon>
        <taxon>Alphaproteobacteria</taxon>
        <taxon>Emcibacterales</taxon>
        <taxon>Emcibacteraceae</taxon>
        <taxon>Emcibacter</taxon>
    </lineage>
</organism>
<dbReference type="Gene3D" id="3.50.50.60">
    <property type="entry name" value="FAD/NAD(P)-binding domain"/>
    <property type="match status" value="2"/>
</dbReference>
<comment type="caution">
    <text evidence="7">The sequence shown here is derived from an EMBL/GenBank/DDBJ whole genome shotgun (WGS) entry which is preliminary data.</text>
</comment>
<sequence length="405" mass="43850">MSETVLIIGAGHGCAQAVASLRSEKFEGKIVVVGDEDYIPYQRPPLSKDFLKGDLPLERLYIKPQKFYDDRDVEMKTGVRVTKIDPAGKTADLDNGESVSWDHLIIATGSHVRKLTCPGHDLGGVHYLRTVADVHGIQADFDGAKDVVVVGGGYIGLEIAAVARQKGKNVTVLEMADRILNRVVAPEMSAFYQRVHEEEGVKILCNTGVTALEGDGGKVSRVLTGDGQAFDADLVVVGIGIVPAQELAEAAGIELDNGIKVDEHCRTSAADVFAIGDVTSHPSPLYGRRIRLESVPNAMGQAKITAKAIMGTLEVYDEIPWFWSDQFDMKLQIAGLSAGYDQIVIRGDLNSRSIAAFYLKDGVLIAMDGVNRPAEFMASKKLITMKAKPDPDKLADPDVNMKEFL</sequence>
<protein>
    <submittedName>
        <fullName evidence="7">Pyridine nucleotide-disulfide oxidoreductase</fullName>
    </submittedName>
</protein>
<name>A0A501PAJ0_9PROT</name>
<dbReference type="OrthoDB" id="7809559at2"/>
<reference evidence="8" key="1">
    <citation type="submission" date="2019-06" db="EMBL/GenBank/DDBJ databases">
        <title>The complete genome of Emcibacter congregatus ZYLT.</title>
        <authorList>
            <person name="Zhao Z."/>
        </authorList>
    </citation>
    <scope>NUCLEOTIDE SEQUENCE [LARGE SCALE GENOMIC DNA]</scope>
    <source>
        <strain evidence="8">MCCC 1A06723</strain>
    </source>
</reference>
<evidence type="ECO:0000256" key="1">
    <source>
        <dbReference type="ARBA" id="ARBA00001974"/>
    </source>
</evidence>
<feature type="domain" description="FAD/NAD(P)-binding" evidence="5">
    <location>
        <begin position="4"/>
        <end position="302"/>
    </location>
</feature>
<dbReference type="InterPro" id="IPR028202">
    <property type="entry name" value="Reductase_C"/>
</dbReference>
<feature type="domain" description="Reductase C-terminal" evidence="6">
    <location>
        <begin position="321"/>
        <end position="405"/>
    </location>
</feature>
<dbReference type="PRINTS" id="PR00368">
    <property type="entry name" value="FADPNR"/>
</dbReference>
<keyword evidence="8" id="KW-1185">Reference proteome</keyword>
<comment type="cofactor">
    <cofactor evidence="1">
        <name>FAD</name>
        <dbReference type="ChEBI" id="CHEBI:57692"/>
    </cofactor>
</comment>
<dbReference type="Proteomes" id="UP000319148">
    <property type="component" value="Unassembled WGS sequence"/>
</dbReference>
<dbReference type="InterPro" id="IPR016156">
    <property type="entry name" value="FAD/NAD-linked_Rdtase_dimer_sf"/>
</dbReference>
<keyword evidence="4" id="KW-0560">Oxidoreductase</keyword>
<keyword evidence="2" id="KW-0285">Flavoprotein</keyword>
<evidence type="ECO:0000256" key="2">
    <source>
        <dbReference type="ARBA" id="ARBA00022630"/>
    </source>
</evidence>
<dbReference type="RefSeq" id="WP_139941695.1">
    <property type="nucleotide sequence ID" value="NZ_JBHSYP010000005.1"/>
</dbReference>
<accession>A0A501PAJ0</accession>
<dbReference type="InterPro" id="IPR023753">
    <property type="entry name" value="FAD/NAD-binding_dom"/>
</dbReference>
<evidence type="ECO:0000259" key="6">
    <source>
        <dbReference type="Pfam" id="PF14759"/>
    </source>
</evidence>
<dbReference type="EMBL" id="VFIY01000018">
    <property type="protein sequence ID" value="TPD57380.1"/>
    <property type="molecule type" value="Genomic_DNA"/>
</dbReference>
<dbReference type="PANTHER" id="PTHR43557:SF2">
    <property type="entry name" value="RIESKE DOMAIN-CONTAINING PROTEIN-RELATED"/>
    <property type="match status" value="1"/>
</dbReference>